<evidence type="ECO:0000313" key="2">
    <source>
        <dbReference type="Proteomes" id="UP000059672"/>
    </source>
</evidence>
<organism evidence="1 2">
    <name type="scientific">Lutibacter profundi</name>
    <dbReference type="NCBI Taxonomy" id="1622118"/>
    <lineage>
        <taxon>Bacteria</taxon>
        <taxon>Pseudomonadati</taxon>
        <taxon>Bacteroidota</taxon>
        <taxon>Flavobacteriia</taxon>
        <taxon>Flavobacteriales</taxon>
        <taxon>Flavobacteriaceae</taxon>
        <taxon>Lutibacter</taxon>
    </lineage>
</organism>
<reference evidence="2" key="1">
    <citation type="submission" date="2015-12" db="EMBL/GenBank/DDBJ databases">
        <title>Complete genome sequence of Lutibacter profundus strain LP1.</title>
        <authorList>
            <person name="Wissuwa J."/>
            <person name="Le Moine Bauer S."/>
            <person name="Stokke R."/>
            <person name="Dahle H."/>
            <person name="Steen I.H."/>
        </authorList>
    </citation>
    <scope>NUCLEOTIDE SEQUENCE [LARGE SCALE GENOMIC DNA]</scope>
    <source>
        <strain evidence="2">LP1</strain>
    </source>
</reference>
<dbReference type="STRING" id="1622118.Lupro_11935"/>
<protein>
    <submittedName>
        <fullName evidence="1">Uncharacterized protein</fullName>
    </submittedName>
</protein>
<name>A0A0X8G925_9FLAO</name>
<dbReference type="KEGG" id="lut:Lupro_11935"/>
<sequence length="97" mass="11681">MNHFKTIKQFFFLNEFNRPLKVFVVNSSANSVKNKKLFERSEFFLFSYEDLNFKKVSEGLIFCFVLHQGKMKRTLMKPKNKLVVRQRNSKNIKNQQL</sequence>
<dbReference type="EMBL" id="CP013355">
    <property type="protein sequence ID" value="AMC11933.1"/>
    <property type="molecule type" value="Genomic_DNA"/>
</dbReference>
<reference evidence="1 2" key="2">
    <citation type="journal article" date="2016" name="Int. J. Syst. Evol. Microbiol.">
        <title>Lutibacter profundi sp. nov., isolated from a deep-sea hydrothermal system on the Arctic Mid-Ocean Ridge and emended description of the genus Lutibacter.</title>
        <authorList>
            <person name="Le Moine Bauer S."/>
            <person name="Roalkvam I."/>
            <person name="Steen I.H."/>
            <person name="Dahle H."/>
        </authorList>
    </citation>
    <scope>NUCLEOTIDE SEQUENCE [LARGE SCALE GENOMIC DNA]</scope>
    <source>
        <strain evidence="1 2">LP1</strain>
    </source>
</reference>
<evidence type="ECO:0000313" key="1">
    <source>
        <dbReference type="EMBL" id="AMC11933.1"/>
    </source>
</evidence>
<dbReference type="Proteomes" id="UP000059672">
    <property type="component" value="Chromosome"/>
</dbReference>
<gene>
    <name evidence="1" type="ORF">Lupro_11935</name>
</gene>
<proteinExistence type="predicted"/>
<accession>A0A0X8G925</accession>
<keyword evidence="2" id="KW-1185">Reference proteome</keyword>
<dbReference type="AlphaFoldDB" id="A0A0X8G925"/>